<keyword evidence="1" id="KW-0472">Membrane</keyword>
<feature type="transmembrane region" description="Helical" evidence="1">
    <location>
        <begin position="21"/>
        <end position="39"/>
    </location>
</feature>
<gene>
    <name evidence="2" type="ORF">ACFQ5N_08890</name>
</gene>
<feature type="transmembrane region" description="Helical" evidence="1">
    <location>
        <begin position="45"/>
        <end position="62"/>
    </location>
</feature>
<dbReference type="PANTHER" id="PTHR34980:SF3">
    <property type="entry name" value="BLR8105 PROTEIN"/>
    <property type="match status" value="1"/>
</dbReference>
<protein>
    <submittedName>
        <fullName evidence="2">DUF805 domain-containing protein</fullName>
    </submittedName>
</protein>
<comment type="caution">
    <text evidence="2">The sequence shown here is derived from an EMBL/GenBank/DDBJ whole genome shotgun (WGS) entry which is preliminary data.</text>
</comment>
<keyword evidence="1" id="KW-0812">Transmembrane</keyword>
<dbReference type="Pfam" id="PF05656">
    <property type="entry name" value="DUF805"/>
    <property type="match status" value="1"/>
</dbReference>
<accession>A0ABW3WNY5</accession>
<sequence>MFKNPFSFEGRIRRLEYGLSLIIGFVYVIFLFLVFASSSVDSFDIIIPFAIMLMLPYFWFIWAQGAKRCHDLGNNGWTQLIPLEFFDLFFDDSVKGPNKYGDNPKNKVVNTNINYSKPFSNSNIETDIFKCRESKKSHYNIISNNSIVTVLSSSFIKIGTTPLNLDRSQFEGKKIIVSNGEEIKHILLGTSQFDIVVTFNK</sequence>
<evidence type="ECO:0000313" key="2">
    <source>
        <dbReference type="EMBL" id="MFD1293949.1"/>
    </source>
</evidence>
<name>A0ABW3WNY5_9FLAO</name>
<keyword evidence="3" id="KW-1185">Reference proteome</keyword>
<dbReference type="EMBL" id="JBHTMV010000004">
    <property type="protein sequence ID" value="MFD1293949.1"/>
    <property type="molecule type" value="Genomic_DNA"/>
</dbReference>
<proteinExistence type="predicted"/>
<evidence type="ECO:0000256" key="1">
    <source>
        <dbReference type="SAM" id="Phobius"/>
    </source>
</evidence>
<dbReference type="InterPro" id="IPR008523">
    <property type="entry name" value="DUF805"/>
</dbReference>
<dbReference type="RefSeq" id="WP_386809145.1">
    <property type="nucleotide sequence ID" value="NZ_JBHTMV010000004.1"/>
</dbReference>
<keyword evidence="1" id="KW-1133">Transmembrane helix</keyword>
<organism evidence="2 3">
    <name type="scientific">Lutibacter holmesii</name>
    <dbReference type="NCBI Taxonomy" id="1137985"/>
    <lineage>
        <taxon>Bacteria</taxon>
        <taxon>Pseudomonadati</taxon>
        <taxon>Bacteroidota</taxon>
        <taxon>Flavobacteriia</taxon>
        <taxon>Flavobacteriales</taxon>
        <taxon>Flavobacteriaceae</taxon>
        <taxon>Lutibacter</taxon>
    </lineage>
</organism>
<dbReference type="Proteomes" id="UP001597241">
    <property type="component" value="Unassembled WGS sequence"/>
</dbReference>
<dbReference type="PANTHER" id="PTHR34980">
    <property type="entry name" value="INNER MEMBRANE PROTEIN-RELATED-RELATED"/>
    <property type="match status" value="1"/>
</dbReference>
<evidence type="ECO:0000313" key="3">
    <source>
        <dbReference type="Proteomes" id="UP001597241"/>
    </source>
</evidence>
<reference evidence="3" key="1">
    <citation type="journal article" date="2019" name="Int. J. Syst. Evol. Microbiol.">
        <title>The Global Catalogue of Microorganisms (GCM) 10K type strain sequencing project: providing services to taxonomists for standard genome sequencing and annotation.</title>
        <authorList>
            <consortium name="The Broad Institute Genomics Platform"/>
            <consortium name="The Broad Institute Genome Sequencing Center for Infectious Disease"/>
            <person name="Wu L."/>
            <person name="Ma J."/>
        </authorList>
    </citation>
    <scope>NUCLEOTIDE SEQUENCE [LARGE SCALE GENOMIC DNA]</scope>
    <source>
        <strain evidence="3">CCUG 62221</strain>
    </source>
</reference>